<feature type="transmembrane region" description="Helical" evidence="1">
    <location>
        <begin position="83"/>
        <end position="103"/>
    </location>
</feature>
<keyword evidence="4" id="KW-1185">Reference proteome</keyword>
<feature type="transmembrane region" description="Helical" evidence="1">
    <location>
        <begin position="50"/>
        <end position="71"/>
    </location>
</feature>
<name>K2NF35_TRYCR</name>
<dbReference type="GO" id="GO:0000455">
    <property type="term" value="P:enzyme-directed rRNA pseudouridine synthesis"/>
    <property type="evidence" value="ECO:0007669"/>
    <property type="project" value="TreeGrafter"/>
</dbReference>
<dbReference type="InterPro" id="IPR050188">
    <property type="entry name" value="RluA_PseudoU_synthase"/>
</dbReference>
<dbReference type="Gene3D" id="3.30.2350.10">
    <property type="entry name" value="Pseudouridine synthase"/>
    <property type="match status" value="1"/>
</dbReference>
<organism evidence="3 4">
    <name type="scientific">Trypanosoma cruzi marinkellei</name>
    <dbReference type="NCBI Taxonomy" id="85056"/>
    <lineage>
        <taxon>Eukaryota</taxon>
        <taxon>Discoba</taxon>
        <taxon>Euglenozoa</taxon>
        <taxon>Kinetoplastea</taxon>
        <taxon>Metakinetoplastina</taxon>
        <taxon>Trypanosomatida</taxon>
        <taxon>Trypanosomatidae</taxon>
        <taxon>Trypanosoma</taxon>
        <taxon>Schizotrypanum</taxon>
    </lineage>
</organism>
<evidence type="ECO:0000313" key="3">
    <source>
        <dbReference type="EMBL" id="EKF37885.1"/>
    </source>
</evidence>
<dbReference type="PANTHER" id="PTHR21600">
    <property type="entry name" value="MITOCHONDRIAL RNA PSEUDOURIDINE SYNTHASE"/>
    <property type="match status" value="1"/>
</dbReference>
<dbReference type="PANTHER" id="PTHR21600:SF77">
    <property type="entry name" value="PSEUDOURIDYLATE SYNTHASE PROTEIN, PUTATIVE-RELATED"/>
    <property type="match status" value="1"/>
</dbReference>
<dbReference type="GO" id="GO:0003723">
    <property type="term" value="F:RNA binding"/>
    <property type="evidence" value="ECO:0007669"/>
    <property type="project" value="InterPro"/>
</dbReference>
<dbReference type="EMBL" id="AHKC01008147">
    <property type="protein sequence ID" value="EKF37885.1"/>
    <property type="molecule type" value="Genomic_DNA"/>
</dbReference>
<evidence type="ECO:0000313" key="4">
    <source>
        <dbReference type="Proteomes" id="UP000007350"/>
    </source>
</evidence>
<dbReference type="AlphaFoldDB" id="K2NF35"/>
<dbReference type="SUPFAM" id="SSF55120">
    <property type="entry name" value="Pseudouridine synthase"/>
    <property type="match status" value="1"/>
</dbReference>
<evidence type="ECO:0000256" key="1">
    <source>
        <dbReference type="SAM" id="Phobius"/>
    </source>
</evidence>
<dbReference type="OrthoDB" id="428658at2759"/>
<protein>
    <recommendedName>
        <fullName evidence="2">Pseudouridine synthase RsuA/RluA-like domain-containing protein</fullName>
    </recommendedName>
</protein>
<dbReference type="Pfam" id="PF00849">
    <property type="entry name" value="PseudoU_synth_2"/>
    <property type="match status" value="1"/>
</dbReference>
<dbReference type="GO" id="GO:0009982">
    <property type="term" value="F:pseudouridine synthase activity"/>
    <property type="evidence" value="ECO:0007669"/>
    <property type="project" value="InterPro"/>
</dbReference>
<keyword evidence="1" id="KW-0472">Membrane</keyword>
<gene>
    <name evidence="3" type="ORF">MOQ_001909</name>
</gene>
<accession>K2NF35</accession>
<evidence type="ECO:0000259" key="2">
    <source>
        <dbReference type="Pfam" id="PF00849"/>
    </source>
</evidence>
<reference evidence="3 4" key="1">
    <citation type="journal article" date="2012" name="BMC Genomics">
        <title>Comparative genomic analysis of human infective Trypanosoma cruzi lineages with the bat-restricted subspecies T. cruzi marinkellei.</title>
        <authorList>
            <person name="Franzen O."/>
            <person name="Talavera-Lopez C."/>
            <person name="Ochaya S."/>
            <person name="Butler C.E."/>
            <person name="Messenger L.A."/>
            <person name="Lewis M.D."/>
            <person name="Llewellyn M.S."/>
            <person name="Marinkelle C.J."/>
            <person name="Tyler K.M."/>
            <person name="Miles M.A."/>
            <person name="Andersson B."/>
        </authorList>
    </citation>
    <scope>NUCLEOTIDE SEQUENCE [LARGE SCALE GENOMIC DNA]</scope>
    <source>
        <strain evidence="3 4">B7</strain>
    </source>
</reference>
<keyword evidence="1" id="KW-0812">Transmembrane</keyword>
<proteinExistence type="predicted"/>
<sequence length="478" mass="53257">MRSSLIIYCMRFIIVVFLPFFVEFLICKFFLFFTYYYYYYFSPCCIYRCIALSFFTAAASLPPFSFLSNFGNNKKEGLSGFSSLSLSLSLSLSVSLCVSLMAWSDASFGVIYRNEELVVVNKPHDVPMDGEGYPVTVEKWACAYLAKGGCADNNAGGGVEKEDDTARTAGRHKEEKKTVKFVHQLDYATSGVLCVAFSREMAARLAHCFQMRTTRKAYLAVLLGMMPPISAVQRNLNTDTSVDFLHGSPYASHVRRISMDDVPGVCFIRKCVIEASGHDERENADYCATLLEVNLPVGYDTTDHEGFRMTVNGRDARGSVTYVSVLQRGYMTHPTSGCPVPVTKVVLFPRTGRRHQLRVHCHAIGFPILGDVTYAGIPTPRAAPQVTGAEAVATVGAAESINAPDEIGAIEAWQRMMLHAWRLSFPVSVEPLRCGKERYMQKKKRRRETLGLAVAGGDDISDWTHFGTEDPFQLIRRE</sequence>
<feature type="transmembrane region" description="Helical" evidence="1">
    <location>
        <begin position="12"/>
        <end position="38"/>
    </location>
</feature>
<comment type="caution">
    <text evidence="3">The sequence shown here is derived from an EMBL/GenBank/DDBJ whole genome shotgun (WGS) entry which is preliminary data.</text>
</comment>
<keyword evidence="1" id="KW-1133">Transmembrane helix</keyword>
<dbReference type="CDD" id="cd02869">
    <property type="entry name" value="PseudoU_synth_RluA_like"/>
    <property type="match status" value="1"/>
</dbReference>
<feature type="domain" description="Pseudouridine synthase RsuA/RluA-like" evidence="2">
    <location>
        <begin position="117"/>
        <end position="363"/>
    </location>
</feature>
<dbReference type="Proteomes" id="UP000007350">
    <property type="component" value="Unassembled WGS sequence"/>
</dbReference>
<dbReference type="InterPro" id="IPR006145">
    <property type="entry name" value="PsdUridine_synth_RsuA/RluA"/>
</dbReference>
<dbReference type="InterPro" id="IPR020103">
    <property type="entry name" value="PsdUridine_synth_cat_dom_sf"/>
</dbReference>